<protein>
    <submittedName>
        <fullName evidence="1">Uncharacterized protein</fullName>
    </submittedName>
</protein>
<reference evidence="1 2" key="1">
    <citation type="submission" date="2017-03" db="EMBL/GenBank/DDBJ databases">
        <title>Genomic and clinical evidence uncovers the enterohepatic species Helicobacter valdiviensis as a potential human intestinal pathogen.</title>
        <authorList>
            <person name="Fresia P."/>
            <person name="Jara R."/>
            <person name="Sierra R."/>
            <person name="Ferres I."/>
            <person name="Greif G."/>
            <person name="Iraola G."/>
            <person name="Collado L."/>
        </authorList>
    </citation>
    <scope>NUCLEOTIDE SEQUENCE [LARGE SCALE GENOMIC DNA]</scope>
    <source>
        <strain evidence="1 2">WBE14</strain>
    </source>
</reference>
<dbReference type="OrthoDB" id="7817736at2"/>
<evidence type="ECO:0000313" key="1">
    <source>
        <dbReference type="EMBL" id="PZT48362.1"/>
    </source>
</evidence>
<proteinExistence type="predicted"/>
<comment type="caution">
    <text evidence="1">The sequence shown here is derived from an EMBL/GenBank/DDBJ whole genome shotgun (WGS) entry which is preliminary data.</text>
</comment>
<evidence type="ECO:0000313" key="2">
    <source>
        <dbReference type="Proteomes" id="UP000249746"/>
    </source>
</evidence>
<dbReference type="RefSeq" id="WP_111229527.1">
    <property type="nucleotide sequence ID" value="NZ_NBIU01000008.1"/>
</dbReference>
<organism evidence="1 2">
    <name type="scientific">Helicobacter valdiviensis</name>
    <dbReference type="NCBI Taxonomy" id="1458358"/>
    <lineage>
        <taxon>Bacteria</taxon>
        <taxon>Pseudomonadati</taxon>
        <taxon>Campylobacterota</taxon>
        <taxon>Epsilonproteobacteria</taxon>
        <taxon>Campylobacterales</taxon>
        <taxon>Helicobacteraceae</taxon>
        <taxon>Helicobacter</taxon>
    </lineage>
</organism>
<sequence length="126" mass="14933">MCVILRFLIYRRDNEKIAFNFSDILALMSMNALVKTAIKYKFQVEKDGAIEQYVRYIAKILNVNYEEFVKADIRNIEWLNEILKKSETHTQNVNEVLMCIKAWKNTLSNMPSLAEHRREQRMAKSV</sequence>
<dbReference type="AlphaFoldDB" id="A0A2W6MVI9"/>
<keyword evidence="2" id="KW-1185">Reference proteome</keyword>
<accession>A0A2W6MVI9</accession>
<gene>
    <name evidence="1" type="ORF">B6S12_03990</name>
</gene>
<dbReference type="Proteomes" id="UP000249746">
    <property type="component" value="Unassembled WGS sequence"/>
</dbReference>
<name>A0A2W6MVI9_9HELI</name>
<dbReference type="EMBL" id="NBIU01000008">
    <property type="protein sequence ID" value="PZT48362.1"/>
    <property type="molecule type" value="Genomic_DNA"/>
</dbReference>